<dbReference type="CDD" id="cd04783">
    <property type="entry name" value="HTH_MerR1"/>
    <property type="match status" value="1"/>
</dbReference>
<dbReference type="InterPro" id="IPR009061">
    <property type="entry name" value="DNA-bd_dom_put_sf"/>
</dbReference>
<keyword evidence="5" id="KW-0476">Mercury</keyword>
<dbReference type="InterPro" id="IPR011794">
    <property type="entry name" value="MerR"/>
</dbReference>
<comment type="function">
    <text evidence="10">Mediates the mercuric-dependent induction of mercury resistance operon. In the absence of mercury MerR represses transcription by binding tightly to the mer operator region; when mercury is present the dimeric complex binds a single ion and becomes a potent transcriptional activator, while remaining bound to the mer site.</text>
</comment>
<evidence type="ECO:0000313" key="14">
    <source>
        <dbReference type="EMBL" id="KEZ17561.1"/>
    </source>
</evidence>
<sequence length="135" mass="14685">MSMTISALARAGDVGVETVRFYQRRGLLDAPDRPEGSVRRYGEGDVRRLRFIRSAQAAGFTLEQIGELLQLDAGQDRKRARELAADRIAALDVKIAELEAARAALTRLARQCHASDEGPCPIIAAFEDGAQTSCV</sequence>
<evidence type="ECO:0000313" key="15">
    <source>
        <dbReference type="EMBL" id="MDH2131680.1"/>
    </source>
</evidence>
<evidence type="ECO:0000256" key="1">
    <source>
        <dbReference type="ARBA" id="ARBA00017146"/>
    </source>
</evidence>
<name>A0A084EHW9_SPHYA</name>
<reference evidence="15" key="6">
    <citation type="submission" date="2022-09" db="EMBL/GenBank/DDBJ databases">
        <title>Intensive care unit water sources are persistently colonized with multi-drug resistant bacteria and are the site of extensive horizontal gene transfer of antibiotic resistance genes.</title>
        <authorList>
            <person name="Diorio-Toth L."/>
        </authorList>
    </citation>
    <scope>NUCLEOTIDE SEQUENCE</scope>
    <source>
        <strain evidence="15">GD03659</strain>
    </source>
</reference>
<evidence type="ECO:0000313" key="17">
    <source>
        <dbReference type="EMBL" id="QHD66309.1"/>
    </source>
</evidence>
<dbReference type="PRINTS" id="PR00040">
    <property type="entry name" value="HTHMERR"/>
</dbReference>
<dbReference type="RefSeq" id="WP_004211840.1">
    <property type="nucleotide sequence ID" value="NZ_CAIGKD010000003.1"/>
</dbReference>
<evidence type="ECO:0000256" key="5">
    <source>
        <dbReference type="ARBA" id="ARBA00022914"/>
    </source>
</evidence>
<dbReference type="PROSITE" id="PS50937">
    <property type="entry name" value="HTH_MERR_2"/>
    <property type="match status" value="1"/>
</dbReference>
<organism evidence="14 19">
    <name type="scientific">Sphingobium yanoikuyae</name>
    <name type="common">Sphingomonas yanoikuyae</name>
    <dbReference type="NCBI Taxonomy" id="13690"/>
    <lineage>
        <taxon>Bacteria</taxon>
        <taxon>Pseudomonadati</taxon>
        <taxon>Pseudomonadota</taxon>
        <taxon>Alphaproteobacteria</taxon>
        <taxon>Sphingomonadales</taxon>
        <taxon>Sphingomonadaceae</taxon>
        <taxon>Sphingobium</taxon>
    </lineage>
</organism>
<dbReference type="InterPro" id="IPR000551">
    <property type="entry name" value="MerR-type_HTH_dom"/>
</dbReference>
<dbReference type="InterPro" id="IPR047057">
    <property type="entry name" value="MerR_fam"/>
</dbReference>
<evidence type="ECO:0000256" key="7">
    <source>
        <dbReference type="ARBA" id="ARBA00023125"/>
    </source>
</evidence>
<dbReference type="PANTHER" id="PTHR30204:SF69">
    <property type="entry name" value="MERR-FAMILY TRANSCRIPTIONAL REGULATOR"/>
    <property type="match status" value="1"/>
</dbReference>
<reference evidence="17 23" key="5">
    <citation type="submission" date="2019-12" db="EMBL/GenBank/DDBJ databases">
        <title>Functional and genomic insights into the Sphingobium yanoikuyae YC-JY1, a bacterium efficiently degrading bisphenol A.</title>
        <authorList>
            <person name="Jia Y."/>
            <person name="Li X."/>
            <person name="Wang J."/>
            <person name="Eltoukhy A."/>
            <person name="Lamraoui I."/>
            <person name="Yan Y."/>
        </authorList>
    </citation>
    <scope>NUCLEOTIDE SEQUENCE [LARGE SCALE GENOMIC DNA]</scope>
    <source>
        <strain evidence="17 23">YC-JY1</strain>
    </source>
</reference>
<dbReference type="GeneID" id="57776014"/>
<evidence type="ECO:0000313" key="22">
    <source>
        <dbReference type="Proteomes" id="UP000287401"/>
    </source>
</evidence>
<evidence type="ECO:0000256" key="3">
    <source>
        <dbReference type="ARBA" id="ARBA00022491"/>
    </source>
</evidence>
<keyword evidence="6" id="KW-0805">Transcription regulation</keyword>
<dbReference type="EMBL" id="JGVR01000021">
    <property type="protein sequence ID" value="KEZ17561.1"/>
    <property type="molecule type" value="Genomic_DNA"/>
</dbReference>
<evidence type="ECO:0000313" key="20">
    <source>
        <dbReference type="Proteomes" id="UP000077262"/>
    </source>
</evidence>
<evidence type="ECO:0000256" key="10">
    <source>
        <dbReference type="ARBA" id="ARBA00024874"/>
    </source>
</evidence>
<dbReference type="PANTHER" id="PTHR30204">
    <property type="entry name" value="REDOX-CYCLING DRUG-SENSING TRANSCRIPTIONAL ACTIVATOR SOXR"/>
    <property type="match status" value="1"/>
</dbReference>
<dbReference type="OrthoDB" id="9802944at2"/>
<dbReference type="GO" id="GO:0003700">
    <property type="term" value="F:DNA-binding transcription factor activity"/>
    <property type="evidence" value="ECO:0007669"/>
    <property type="project" value="InterPro"/>
</dbReference>
<evidence type="ECO:0000313" key="13">
    <source>
        <dbReference type="EMBL" id="ATI79276.1"/>
    </source>
</evidence>
<dbReference type="EMBL" id="CP047218">
    <property type="protein sequence ID" value="QHD66309.1"/>
    <property type="molecule type" value="Genomic_DNA"/>
</dbReference>
<keyword evidence="4" id="KW-0479">Metal-binding</keyword>
<dbReference type="GO" id="GO:0046689">
    <property type="term" value="P:response to mercury ion"/>
    <property type="evidence" value="ECO:0007669"/>
    <property type="project" value="UniProtKB-KW"/>
</dbReference>
<keyword evidence="3" id="KW-0678">Repressor</keyword>
<evidence type="ECO:0000256" key="9">
    <source>
        <dbReference type="ARBA" id="ARBA00023163"/>
    </source>
</evidence>
<dbReference type="Gene3D" id="1.10.1660.10">
    <property type="match status" value="1"/>
</dbReference>
<dbReference type="SUPFAM" id="SSF46955">
    <property type="entry name" value="Putative DNA-binding domain"/>
    <property type="match status" value="1"/>
</dbReference>
<accession>A0A084EHW9</accession>
<dbReference type="Pfam" id="PF13411">
    <property type="entry name" value="MerR_1"/>
    <property type="match status" value="1"/>
</dbReference>
<dbReference type="AlphaFoldDB" id="A0A084EHW9"/>
<evidence type="ECO:0000256" key="11">
    <source>
        <dbReference type="SAM" id="Coils"/>
    </source>
</evidence>
<evidence type="ECO:0000313" key="18">
    <source>
        <dbReference type="EMBL" id="RSU56331.1"/>
    </source>
</evidence>
<dbReference type="PATRIC" id="fig|13690.10.peg.3388"/>
<dbReference type="EMBL" id="LSTR01000022">
    <property type="protein sequence ID" value="OAH45806.1"/>
    <property type="molecule type" value="Genomic_DNA"/>
</dbReference>
<reference evidence="18 22" key="4">
    <citation type="submission" date="2018-07" db="EMBL/GenBank/DDBJ databases">
        <title>Genomic and Epidemiologic Investigation of an Indolent Hospital Outbreak.</title>
        <authorList>
            <person name="Johnson R.C."/>
            <person name="Deming C."/>
            <person name="Conlan S."/>
            <person name="Zellmer C.J."/>
            <person name="Michelin A.V."/>
            <person name="Lee-Lin S."/>
            <person name="Thomas P.J."/>
            <person name="Park M."/>
            <person name="Weingarten R.A."/>
            <person name="Less J."/>
            <person name="Dekker J.P."/>
            <person name="Frank K.M."/>
            <person name="Musser K.A."/>
            <person name="Mcquiston J.R."/>
            <person name="Henderson D.K."/>
            <person name="Lau A.F."/>
            <person name="Palmore T.N."/>
            <person name="Segre J.A."/>
        </authorList>
    </citation>
    <scope>NUCLEOTIDE SEQUENCE [LARGE SCALE GENOMIC DNA]</scope>
    <source>
        <strain evidence="18 22">SK-NIH.Env6_1116</strain>
    </source>
</reference>
<dbReference type="GO" id="GO:0003677">
    <property type="term" value="F:DNA binding"/>
    <property type="evidence" value="ECO:0007669"/>
    <property type="project" value="UniProtKB-KW"/>
</dbReference>
<dbReference type="EMBL" id="CP023741">
    <property type="protein sequence ID" value="ATI79276.1"/>
    <property type="molecule type" value="Genomic_DNA"/>
</dbReference>
<evidence type="ECO:0000313" key="23">
    <source>
        <dbReference type="Proteomes" id="UP000464086"/>
    </source>
</evidence>
<dbReference type="KEGG" id="sya:A6768_04080"/>
<feature type="domain" description="HTH merR-type" evidence="12">
    <location>
        <begin position="1"/>
        <end position="71"/>
    </location>
</feature>
<dbReference type="Proteomes" id="UP000077262">
    <property type="component" value="Unassembled WGS sequence"/>
</dbReference>
<dbReference type="EMBL" id="QRAL01000013">
    <property type="protein sequence ID" value="RSU56331.1"/>
    <property type="molecule type" value="Genomic_DNA"/>
</dbReference>
<proteinExistence type="predicted"/>
<dbReference type="Proteomes" id="UP001162318">
    <property type="component" value="Unassembled WGS sequence"/>
</dbReference>
<dbReference type="Proteomes" id="UP000464086">
    <property type="component" value="Chromosome"/>
</dbReference>
<evidence type="ECO:0000256" key="6">
    <source>
        <dbReference type="ARBA" id="ARBA00023015"/>
    </source>
</evidence>
<evidence type="ECO:0000313" key="19">
    <source>
        <dbReference type="Proteomes" id="UP000028534"/>
    </source>
</evidence>
<protein>
    <recommendedName>
        <fullName evidence="1">Mercuric resistance operon regulatory protein</fullName>
    </recommendedName>
</protein>
<reference evidence="13 21" key="3">
    <citation type="submission" date="2017-10" db="EMBL/GenBank/DDBJ databases">
        <title>Sphingobium yanoikuyae S72.</title>
        <authorList>
            <person name="Sanchez E."/>
            <person name="Bustos P."/>
            <person name="Mendoza P."/>
            <person name="Guo X."/>
            <person name="Mendoza A."/>
        </authorList>
    </citation>
    <scope>NUCLEOTIDE SEQUENCE [LARGE SCALE GENOMIC DNA]</scope>
    <source>
        <strain evidence="13 21">S72</strain>
    </source>
</reference>
<dbReference type="GO" id="GO:0045340">
    <property type="term" value="F:mercury ion binding"/>
    <property type="evidence" value="ECO:0007669"/>
    <property type="project" value="InterPro"/>
</dbReference>
<keyword evidence="11" id="KW-0175">Coiled coil</keyword>
<dbReference type="STRING" id="13690.AX777_03975"/>
<evidence type="ECO:0000313" key="21">
    <source>
        <dbReference type="Proteomes" id="UP000219422"/>
    </source>
</evidence>
<gene>
    <name evidence="13" type="ORF">A6768_04080</name>
    <name evidence="16" type="ORF">AX777_03975</name>
    <name evidence="14" type="ORF">CP98_03308</name>
    <name evidence="18" type="ORF">DAH51_13545</name>
    <name evidence="17" type="ORF">GS397_03950</name>
    <name evidence="15" type="ORF">N5J77_11135</name>
</gene>
<evidence type="ECO:0000256" key="2">
    <source>
        <dbReference type="ARBA" id="ARBA00022466"/>
    </source>
</evidence>
<keyword evidence="7 15" id="KW-0238">DNA-binding</keyword>
<reference evidence="16 20" key="2">
    <citation type="submission" date="2016-02" db="EMBL/GenBank/DDBJ databases">
        <authorList>
            <person name="Wen L."/>
            <person name="He K."/>
            <person name="Yang H."/>
        </authorList>
    </citation>
    <scope>NUCLEOTIDE SEQUENCE [LARGE SCALE GENOMIC DNA]</scope>
    <source>
        <strain evidence="16 20">CD09_2</strain>
    </source>
</reference>
<evidence type="ECO:0000259" key="12">
    <source>
        <dbReference type="PROSITE" id="PS50937"/>
    </source>
</evidence>
<dbReference type="Proteomes" id="UP000287401">
    <property type="component" value="Unassembled WGS sequence"/>
</dbReference>
<dbReference type="Proteomes" id="UP000028534">
    <property type="component" value="Unassembled WGS sequence"/>
</dbReference>
<keyword evidence="8" id="KW-0010">Activator</keyword>
<dbReference type="EMBL" id="JAOCKX010000013">
    <property type="protein sequence ID" value="MDH2131680.1"/>
    <property type="molecule type" value="Genomic_DNA"/>
</dbReference>
<dbReference type="SMART" id="SM00422">
    <property type="entry name" value="HTH_MERR"/>
    <property type="match status" value="1"/>
</dbReference>
<keyword evidence="2" id="KW-0475">Mercuric resistance</keyword>
<feature type="coiled-coil region" evidence="11">
    <location>
        <begin position="81"/>
        <end position="111"/>
    </location>
</feature>
<evidence type="ECO:0000313" key="16">
    <source>
        <dbReference type="EMBL" id="OAH45806.1"/>
    </source>
</evidence>
<dbReference type="eggNOG" id="COG0789">
    <property type="taxonomic scope" value="Bacteria"/>
</dbReference>
<dbReference type="Proteomes" id="UP000219422">
    <property type="component" value="Chromosome"/>
</dbReference>
<reference evidence="14 19" key="1">
    <citation type="submission" date="2014-03" db="EMBL/GenBank/DDBJ databases">
        <title>Genome sequence of Sphingobium yanoikuyae B1.</title>
        <authorList>
            <person name="Gan H.M."/>
            <person name="Gan H.Y."/>
            <person name="Savka M.A."/>
        </authorList>
    </citation>
    <scope>NUCLEOTIDE SEQUENCE [LARGE SCALE GENOMIC DNA]</scope>
    <source>
        <strain evidence="14 19">B1</strain>
    </source>
</reference>
<evidence type="ECO:0000256" key="8">
    <source>
        <dbReference type="ARBA" id="ARBA00023159"/>
    </source>
</evidence>
<keyword evidence="9" id="KW-0804">Transcription</keyword>
<evidence type="ECO:0000256" key="4">
    <source>
        <dbReference type="ARBA" id="ARBA00022723"/>
    </source>
</evidence>